<evidence type="ECO:0000313" key="2">
    <source>
        <dbReference type="EMBL" id="KAK7308070.1"/>
    </source>
</evidence>
<accession>A0AAN9JZB2</accession>
<evidence type="ECO:0000256" key="1">
    <source>
        <dbReference type="SAM" id="Phobius"/>
    </source>
</evidence>
<sequence length="144" mass="16123">MLIIMVAVHVLEADVRRSLWESRSHVVPTNHYNEFVYTLRPKSVFFWSLENELLRPMVVVATLKGTGLNCAGSGLPAINFRGLRLFPRLGTFMTMIIMVWLAIVQEGRKVSGCSLQPRPPKICSKGQRVLVYFLIGTGSANAYA</sequence>
<protein>
    <submittedName>
        <fullName evidence="2">Uncharacterized protein</fullName>
    </submittedName>
</protein>
<keyword evidence="1" id="KW-0812">Transmembrane</keyword>
<feature type="transmembrane region" description="Helical" evidence="1">
    <location>
        <begin position="85"/>
        <end position="103"/>
    </location>
</feature>
<dbReference type="Proteomes" id="UP001367508">
    <property type="component" value="Unassembled WGS sequence"/>
</dbReference>
<comment type="caution">
    <text evidence="2">The sequence shown here is derived from an EMBL/GenBank/DDBJ whole genome shotgun (WGS) entry which is preliminary data.</text>
</comment>
<proteinExistence type="predicted"/>
<organism evidence="2 3">
    <name type="scientific">Canavalia gladiata</name>
    <name type="common">Sword bean</name>
    <name type="synonym">Dolichos gladiatus</name>
    <dbReference type="NCBI Taxonomy" id="3824"/>
    <lineage>
        <taxon>Eukaryota</taxon>
        <taxon>Viridiplantae</taxon>
        <taxon>Streptophyta</taxon>
        <taxon>Embryophyta</taxon>
        <taxon>Tracheophyta</taxon>
        <taxon>Spermatophyta</taxon>
        <taxon>Magnoliopsida</taxon>
        <taxon>eudicotyledons</taxon>
        <taxon>Gunneridae</taxon>
        <taxon>Pentapetalae</taxon>
        <taxon>rosids</taxon>
        <taxon>fabids</taxon>
        <taxon>Fabales</taxon>
        <taxon>Fabaceae</taxon>
        <taxon>Papilionoideae</taxon>
        <taxon>50 kb inversion clade</taxon>
        <taxon>NPAAA clade</taxon>
        <taxon>indigoferoid/millettioid clade</taxon>
        <taxon>Phaseoleae</taxon>
        <taxon>Canavalia</taxon>
    </lineage>
</organism>
<keyword evidence="1" id="KW-0472">Membrane</keyword>
<reference evidence="2 3" key="1">
    <citation type="submission" date="2024-01" db="EMBL/GenBank/DDBJ databases">
        <title>The genomes of 5 underutilized Papilionoideae crops provide insights into root nodulation and disease resistanc.</title>
        <authorList>
            <person name="Jiang F."/>
        </authorList>
    </citation>
    <scope>NUCLEOTIDE SEQUENCE [LARGE SCALE GENOMIC DNA]</scope>
    <source>
        <strain evidence="2">LVBAO_FW01</strain>
        <tissue evidence="2">Leaves</tissue>
    </source>
</reference>
<gene>
    <name evidence="2" type="ORF">VNO77_41664</name>
</gene>
<keyword evidence="1" id="KW-1133">Transmembrane helix</keyword>
<keyword evidence="3" id="KW-1185">Reference proteome</keyword>
<dbReference type="EMBL" id="JAYMYQ010000010">
    <property type="protein sequence ID" value="KAK7308070.1"/>
    <property type="molecule type" value="Genomic_DNA"/>
</dbReference>
<name>A0AAN9JZB2_CANGL</name>
<evidence type="ECO:0000313" key="3">
    <source>
        <dbReference type="Proteomes" id="UP001367508"/>
    </source>
</evidence>
<dbReference type="AlphaFoldDB" id="A0AAN9JZB2"/>